<gene>
    <name evidence="2" type="ORF">B1H18_23165</name>
</gene>
<protein>
    <recommendedName>
        <fullName evidence="1">A-factor biosynthesis hotdog domain-containing protein</fullName>
    </recommendedName>
</protein>
<dbReference type="NCBIfam" id="NF041195">
    <property type="entry name" value="ScbA_BarX_GamBu"/>
    <property type="match status" value="1"/>
</dbReference>
<sequence length="325" mass="35508">MYETDMETGTTIAGHRADAHVPRTLVHKAADSEVLLSSVRPLADDRYAVWVRWPHDHLLYRRGTDGTRDSLVVVETLRQAGIYLSHRFHDVPMDHAFVLHGFSFQLDTPIRDTGDGSDVVFEITVCREAGNPRRFRMSCEARIRVGGRPAGRATMRWDAVAPRQYQTLRSRGIPVPRAAASAVHPPRPLTPQAVGRDREDAVVLADSPETDGGWQLVMDTRHPALFDHASDHVAGMVIVEAFRQAALVRTGHATPGSWAVTGIQMGFESFGELDARAVITAEPEGPDTFRLTARQGPRTLATARVTGSSTSPLGKLIAQAGVATC</sequence>
<dbReference type="InterPro" id="IPR005509">
    <property type="entry name" value="AfsA_hotdog_dom"/>
</dbReference>
<dbReference type="Pfam" id="PF03756">
    <property type="entry name" value="AfsA"/>
    <property type="match status" value="2"/>
</dbReference>
<dbReference type="AlphaFoldDB" id="A0A1V4A562"/>
<reference evidence="2 3" key="1">
    <citation type="submission" date="2017-02" db="EMBL/GenBank/DDBJ databases">
        <title>Draft Genome Sequence of Streptomyces tsukubaensis F601, a Producer of the immunosuppressant tacrolimus FK506.</title>
        <authorList>
            <person name="Zong G."/>
            <person name="Zhong C."/>
            <person name="Fu J."/>
            <person name="Qin R."/>
            <person name="Cao G."/>
        </authorList>
    </citation>
    <scope>NUCLEOTIDE SEQUENCE [LARGE SCALE GENOMIC DNA]</scope>
    <source>
        <strain evidence="2 3">F601</strain>
    </source>
</reference>
<evidence type="ECO:0000313" key="2">
    <source>
        <dbReference type="EMBL" id="OON75383.1"/>
    </source>
</evidence>
<name>A0A1V4A562_9ACTN</name>
<comment type="caution">
    <text evidence="2">The sequence shown here is derived from an EMBL/GenBank/DDBJ whole genome shotgun (WGS) entry which is preliminary data.</text>
</comment>
<dbReference type="STRING" id="83656.B1H18_23165"/>
<dbReference type="EMBL" id="MVFC01000023">
    <property type="protein sequence ID" value="OON75383.1"/>
    <property type="molecule type" value="Genomic_DNA"/>
</dbReference>
<proteinExistence type="predicted"/>
<dbReference type="Proteomes" id="UP000190539">
    <property type="component" value="Unassembled WGS sequence"/>
</dbReference>
<evidence type="ECO:0000259" key="1">
    <source>
        <dbReference type="Pfam" id="PF03756"/>
    </source>
</evidence>
<accession>A0A1V4A562</accession>
<dbReference type="RefSeq" id="WP_179120257.1">
    <property type="nucleotide sequence ID" value="NZ_MVFC01000023.1"/>
</dbReference>
<feature type="domain" description="A-factor biosynthesis hotdog" evidence="1">
    <location>
        <begin position="25"/>
        <end position="157"/>
    </location>
</feature>
<dbReference type="GO" id="GO:0016740">
    <property type="term" value="F:transferase activity"/>
    <property type="evidence" value="ECO:0007669"/>
    <property type="project" value="InterPro"/>
</dbReference>
<keyword evidence="3" id="KW-1185">Reference proteome</keyword>
<evidence type="ECO:0000313" key="3">
    <source>
        <dbReference type="Proteomes" id="UP000190539"/>
    </source>
</evidence>
<dbReference type="InterPro" id="IPR047757">
    <property type="entry name" value="AfsA-like"/>
</dbReference>
<organism evidence="2 3">
    <name type="scientific">Streptomyces tsukubensis</name>
    <dbReference type="NCBI Taxonomy" id="83656"/>
    <lineage>
        <taxon>Bacteria</taxon>
        <taxon>Bacillati</taxon>
        <taxon>Actinomycetota</taxon>
        <taxon>Actinomycetes</taxon>
        <taxon>Kitasatosporales</taxon>
        <taxon>Streptomycetaceae</taxon>
        <taxon>Streptomyces</taxon>
    </lineage>
</organism>
<feature type="domain" description="A-factor biosynthesis hotdog" evidence="1">
    <location>
        <begin position="193"/>
        <end position="307"/>
    </location>
</feature>